<gene>
    <name evidence="3" type="ordered locus">Deima_2302</name>
</gene>
<dbReference type="Pfam" id="PF06724">
    <property type="entry name" value="DUF1206"/>
    <property type="match status" value="3"/>
</dbReference>
<feature type="domain" description="DUF1206" evidence="2">
    <location>
        <begin position="218"/>
        <end position="287"/>
    </location>
</feature>
<feature type="transmembrane region" description="Helical" evidence="1">
    <location>
        <begin position="35"/>
        <end position="53"/>
    </location>
</feature>
<dbReference type="STRING" id="709986.Deima_2302"/>
<keyword evidence="1" id="KW-0472">Membrane</keyword>
<feature type="transmembrane region" description="Helical" evidence="1">
    <location>
        <begin position="170"/>
        <end position="191"/>
    </location>
</feature>
<evidence type="ECO:0000313" key="3">
    <source>
        <dbReference type="EMBL" id="ADV67940.1"/>
    </source>
</evidence>
<feature type="transmembrane region" description="Helical" evidence="1">
    <location>
        <begin position="259"/>
        <end position="282"/>
    </location>
</feature>
<reference evidence="3 4" key="1">
    <citation type="journal article" date="2011" name="Stand. Genomic Sci.">
        <title>Complete genome sequence of Deinococcus maricopensis type strain (LB-34).</title>
        <authorList>
            <person name="Pukall R."/>
            <person name="Zeytun A."/>
            <person name="Lucas S."/>
            <person name="Lapidus A."/>
            <person name="Hammon N."/>
            <person name="Deshpande S."/>
            <person name="Nolan M."/>
            <person name="Cheng J.F."/>
            <person name="Pitluck S."/>
            <person name="Liolios K."/>
            <person name="Pagani I."/>
            <person name="Mikhailova N."/>
            <person name="Ivanova N."/>
            <person name="Mavromatis K."/>
            <person name="Pati A."/>
            <person name="Tapia R."/>
            <person name="Han C."/>
            <person name="Goodwin L."/>
            <person name="Chen A."/>
            <person name="Palaniappan K."/>
            <person name="Land M."/>
            <person name="Hauser L."/>
            <person name="Chang Y.J."/>
            <person name="Jeffries C.D."/>
            <person name="Brambilla E.M."/>
            <person name="Rohde M."/>
            <person name="Goker M."/>
            <person name="Detter J.C."/>
            <person name="Woyke T."/>
            <person name="Bristow J."/>
            <person name="Eisen J.A."/>
            <person name="Markowitz V."/>
            <person name="Hugenholtz P."/>
            <person name="Kyrpides N.C."/>
            <person name="Klenk H.P."/>
        </authorList>
    </citation>
    <scope>NUCLEOTIDE SEQUENCE [LARGE SCALE GENOMIC DNA]</scope>
    <source>
        <strain evidence="4">DSM 21211 / LMG 22137 / NRRL B-23946 / LB-34</strain>
    </source>
</reference>
<feature type="transmembrane region" description="Helical" evidence="1">
    <location>
        <begin position="211"/>
        <end position="239"/>
    </location>
</feature>
<feature type="domain" description="DUF1206" evidence="2">
    <location>
        <begin position="123"/>
        <end position="192"/>
    </location>
</feature>
<keyword evidence="1" id="KW-0812">Transmembrane</keyword>
<feature type="domain" description="DUF1206" evidence="2">
    <location>
        <begin position="35"/>
        <end position="107"/>
    </location>
</feature>
<evidence type="ECO:0000313" key="4">
    <source>
        <dbReference type="Proteomes" id="UP000008635"/>
    </source>
</evidence>
<accession>E8UA51</accession>
<protein>
    <recommendedName>
        <fullName evidence="2">DUF1206 domain-containing protein</fullName>
    </recommendedName>
</protein>
<dbReference type="OrthoDB" id="5702018at2"/>
<feature type="transmembrane region" description="Helical" evidence="1">
    <location>
        <begin position="85"/>
        <end position="103"/>
    </location>
</feature>
<sequence length="306" mass="32684" precursor="true">MNIPGSAARGAAALRDAASAGMDHAAPWLERLARFGYWSKGVVYLTIGTLALLRTLQVERGRTIDPRGALDTLGMTLGTTVLSRTLLLTLAFGLLGYCVWQALRALFDPERQGHAPKGLIKRAGYLLSATAYASLGWAAARRAVTGAHAANPHAEEEWTAHLLKLPSGRLLVAVVGLVFVIVAVNQLYVALRALFLKRIRLTDLGEKRRGLLTAVGQVGITARALVAAVIGAFFLQAAWDVDPEEAGSIGEALLAYETAPFGSVLMPLVALGMVVYGLYAWVQAAYRRIHIEGCLEPDPGEPAHDA</sequence>
<evidence type="ECO:0000256" key="1">
    <source>
        <dbReference type="SAM" id="Phobius"/>
    </source>
</evidence>
<proteinExistence type="predicted"/>
<dbReference type="HOGENOM" id="CLU_073530_0_0_0"/>
<dbReference type="AlphaFoldDB" id="E8UA51"/>
<dbReference type="InterPro" id="IPR009597">
    <property type="entry name" value="DUF1206"/>
</dbReference>
<name>E8UA51_DEIML</name>
<keyword evidence="1" id="KW-1133">Transmembrane helix</keyword>
<dbReference type="RefSeq" id="WP_013557445.1">
    <property type="nucleotide sequence ID" value="NC_014958.1"/>
</dbReference>
<organism evidence="3 4">
    <name type="scientific">Deinococcus maricopensis (strain DSM 21211 / LMG 22137 / NRRL B-23946 / LB-34)</name>
    <dbReference type="NCBI Taxonomy" id="709986"/>
    <lineage>
        <taxon>Bacteria</taxon>
        <taxon>Thermotogati</taxon>
        <taxon>Deinococcota</taxon>
        <taxon>Deinococci</taxon>
        <taxon>Deinococcales</taxon>
        <taxon>Deinococcaceae</taxon>
        <taxon>Deinococcus</taxon>
    </lineage>
</organism>
<dbReference type="Proteomes" id="UP000008635">
    <property type="component" value="Chromosome"/>
</dbReference>
<keyword evidence="4" id="KW-1185">Reference proteome</keyword>
<dbReference type="eggNOG" id="ENOG502Z854">
    <property type="taxonomic scope" value="Bacteria"/>
</dbReference>
<dbReference type="KEGG" id="dmr:Deima_2302"/>
<dbReference type="EMBL" id="CP002454">
    <property type="protein sequence ID" value="ADV67940.1"/>
    <property type="molecule type" value="Genomic_DNA"/>
</dbReference>
<reference evidence="4" key="2">
    <citation type="submission" date="2011-01" db="EMBL/GenBank/DDBJ databases">
        <title>The complete genome of Deinococcus maricopensis DSM 21211.</title>
        <authorList>
            <consortium name="US DOE Joint Genome Institute (JGI-PGF)"/>
            <person name="Lucas S."/>
            <person name="Copeland A."/>
            <person name="Lapidus A."/>
            <person name="Goodwin L."/>
            <person name="Pitluck S."/>
            <person name="Kyrpides N."/>
            <person name="Mavromatis K."/>
            <person name="Pagani I."/>
            <person name="Ivanova N."/>
            <person name="Ovchinnikova G."/>
            <person name="Zeytun A."/>
            <person name="Detter J.C."/>
            <person name="Han C."/>
            <person name="Land M."/>
            <person name="Hauser L."/>
            <person name="Markowitz V."/>
            <person name="Cheng J.-F."/>
            <person name="Hugenholtz P."/>
            <person name="Woyke T."/>
            <person name="Wu D."/>
            <person name="Pukall R."/>
            <person name="Gehrich-Schroeter G."/>
            <person name="Brambilla E."/>
            <person name="Klenk H.-P."/>
            <person name="Eisen J.A."/>
        </authorList>
    </citation>
    <scope>NUCLEOTIDE SEQUENCE [LARGE SCALE GENOMIC DNA]</scope>
    <source>
        <strain evidence="4">DSM 21211 / LMG 22137 / NRRL B-23946 / LB-34</strain>
    </source>
</reference>
<evidence type="ECO:0000259" key="2">
    <source>
        <dbReference type="Pfam" id="PF06724"/>
    </source>
</evidence>